<protein>
    <submittedName>
        <fullName evidence="1">20617_t:CDS:1</fullName>
    </submittedName>
</protein>
<evidence type="ECO:0000313" key="2">
    <source>
        <dbReference type="Proteomes" id="UP000789920"/>
    </source>
</evidence>
<gene>
    <name evidence="1" type="ORF">RPERSI_LOCUS2527</name>
</gene>
<comment type="caution">
    <text evidence="1">The sequence shown here is derived from an EMBL/GenBank/DDBJ whole genome shotgun (WGS) entry which is preliminary data.</text>
</comment>
<dbReference type="EMBL" id="CAJVQC010002776">
    <property type="protein sequence ID" value="CAG8517087.1"/>
    <property type="molecule type" value="Genomic_DNA"/>
</dbReference>
<proteinExistence type="predicted"/>
<keyword evidence="2" id="KW-1185">Reference proteome</keyword>
<sequence>SFLQKWNLCDGLNFHGNILVLGRQILTEDGEIFSHTKKEIIHIHTNRVRINELKNMRILLNQDTEEVSIRLHFSLLQVEYRNYKIVDEFTEKIKKALNNPDQKSVRETLTNLFEEYGEFIAINVDIGGALMILYIIYIIFITI</sequence>
<name>A0ACA9LC71_9GLOM</name>
<reference evidence="1" key="1">
    <citation type="submission" date="2021-06" db="EMBL/GenBank/DDBJ databases">
        <authorList>
            <person name="Kallberg Y."/>
            <person name="Tangrot J."/>
            <person name="Rosling A."/>
        </authorList>
    </citation>
    <scope>NUCLEOTIDE SEQUENCE</scope>
    <source>
        <strain evidence="1">MA461A</strain>
    </source>
</reference>
<dbReference type="Proteomes" id="UP000789920">
    <property type="component" value="Unassembled WGS sequence"/>
</dbReference>
<evidence type="ECO:0000313" key="1">
    <source>
        <dbReference type="EMBL" id="CAG8517087.1"/>
    </source>
</evidence>
<feature type="non-terminal residue" evidence="1">
    <location>
        <position position="1"/>
    </location>
</feature>
<organism evidence="1 2">
    <name type="scientific">Racocetra persica</name>
    <dbReference type="NCBI Taxonomy" id="160502"/>
    <lineage>
        <taxon>Eukaryota</taxon>
        <taxon>Fungi</taxon>
        <taxon>Fungi incertae sedis</taxon>
        <taxon>Mucoromycota</taxon>
        <taxon>Glomeromycotina</taxon>
        <taxon>Glomeromycetes</taxon>
        <taxon>Diversisporales</taxon>
        <taxon>Gigasporaceae</taxon>
        <taxon>Racocetra</taxon>
    </lineage>
</organism>
<accession>A0ACA9LC71</accession>